<dbReference type="InterPro" id="IPR006315">
    <property type="entry name" value="OM_autotransptr_brl_dom"/>
</dbReference>
<dbReference type="NCBIfam" id="TIGR01414">
    <property type="entry name" value="autotrans_barl"/>
    <property type="match status" value="1"/>
</dbReference>
<dbReference type="RefSeq" id="WP_070261087.1">
    <property type="nucleotide sequence ID" value="NZ_MJVJ01000029.1"/>
</dbReference>
<dbReference type="GO" id="GO:0019867">
    <property type="term" value="C:outer membrane"/>
    <property type="evidence" value="ECO:0007669"/>
    <property type="project" value="InterPro"/>
</dbReference>
<accession>A0AB36G302</accession>
<evidence type="ECO:0000313" key="5">
    <source>
        <dbReference type="Proteomes" id="UP000865560"/>
    </source>
</evidence>
<dbReference type="EMBL" id="MJVJ01000029">
    <property type="protein sequence ID" value="OEV50772.1"/>
    <property type="molecule type" value="Genomic_DNA"/>
</dbReference>
<dbReference type="InterPro" id="IPR005546">
    <property type="entry name" value="Autotransporte_beta"/>
</dbReference>
<reference evidence="4 5" key="1">
    <citation type="submission" date="2016-09" db="EMBL/GenBank/DDBJ databases">
        <title>Campylobacter from American crows.</title>
        <authorList>
            <person name="Weis A.M."/>
            <person name="Weimer B.C."/>
            <person name="Townsend A.K."/>
            <person name="Taff C."/>
        </authorList>
    </citation>
    <scope>NUCLEOTIDE SEQUENCE [LARGE SCALE GENOMIC DNA]</scope>
    <source>
        <strain evidence="4 5">BCW_3791</strain>
    </source>
</reference>
<dbReference type="AlphaFoldDB" id="A0AB36G302"/>
<keyword evidence="2" id="KW-0732">Signal</keyword>
<dbReference type="Gene3D" id="2.40.128.130">
    <property type="entry name" value="Autotransporter beta-domain"/>
    <property type="match status" value="1"/>
</dbReference>
<proteinExistence type="predicted"/>
<dbReference type="Pfam" id="PF03797">
    <property type="entry name" value="Autotransporter"/>
    <property type="match status" value="1"/>
</dbReference>
<evidence type="ECO:0000259" key="3">
    <source>
        <dbReference type="PROSITE" id="PS51208"/>
    </source>
</evidence>
<gene>
    <name evidence="4" type="ORF">AJY60_00405</name>
</gene>
<protein>
    <submittedName>
        <fullName evidence="4">Autotransporter outer membrane beta-barrel domain-containing protein</fullName>
    </submittedName>
</protein>
<sequence length="761" mass="82855">MKKNASSKILLSLGVATLLYSGAFAQEINLTESSDIGKYFEENGKDINLKNPDDYKGKDLSIKMGIGDLPSDGYDSADYRFNIDIGKNNTLSFTHNNNQEPAYVTNLNATAKKVETTDIILQAFAPSVINGDLTMTSSGKEAITEDEEKGSGIILYNGAVEGKSANGSLTINGNFTADKTLFATYGNFVKVNGTANLTNSNFGLIKRSYTDLEANNVIMVQAKDFNKDILEEKSNNNAGALLVKFLNDYVSTDLHGKDELETGAVIDISDEDKYGDGIKGLVDYKLSIQSCGGNKCLVVNGGATAAAKDKLVQLQVDIDTIDKLLKNDFDSDEAEVEEWAKVKEALEKQKTELEQLKKEAQENGGKIDDEKYVDLVNKSLNLNLSANDKASILVLRSITEQLGSIGADLASREGVKLALQIKKDTDNTGKSVSNLNSASSAVNTTMNISNDVSIGSRVAMLNNPFGTYASKMNGLKFAALDSDMRPSYVNEYTNSVWANAFGGANIIDGDSGVMYGATVGVDKQANDNVLWGAYFTYANAKIKDNNLEQKSDNFQLGMYSTINIAPQWELNLKAYAQASPTKQDNVQIDGAYNSDYTSKFLGLSANAGRVFDFSDNTLFIKPFAGINYYFSYTPSHTENGAIAKDIDSMKNNSVSVEVGAEFRKYMNENSYIFVTPKIEQFVINRGDDYTANLAINNAFFTSVEANNKKKTYGQIIVGGNVDFTNQLSMNLGFGAKQILAGKVDNKNETYLSGQVGLKYKF</sequence>
<dbReference type="PROSITE" id="PS51208">
    <property type="entry name" value="AUTOTRANSPORTER"/>
    <property type="match status" value="1"/>
</dbReference>
<organism evidence="4 5">
    <name type="scientific">Campylobacter jejuni</name>
    <dbReference type="NCBI Taxonomy" id="197"/>
    <lineage>
        <taxon>Bacteria</taxon>
        <taxon>Pseudomonadati</taxon>
        <taxon>Campylobacterota</taxon>
        <taxon>Epsilonproteobacteria</taxon>
        <taxon>Campylobacterales</taxon>
        <taxon>Campylobacteraceae</taxon>
        <taxon>Campylobacter</taxon>
    </lineage>
</organism>
<evidence type="ECO:0000313" key="4">
    <source>
        <dbReference type="EMBL" id="OEV50772.1"/>
    </source>
</evidence>
<dbReference type="Proteomes" id="UP000865560">
    <property type="component" value="Unassembled WGS sequence"/>
</dbReference>
<feature type="chain" id="PRO_5044339450" evidence="2">
    <location>
        <begin position="26"/>
        <end position="761"/>
    </location>
</feature>
<dbReference type="InterPro" id="IPR036709">
    <property type="entry name" value="Autotransporte_beta_dom_sf"/>
</dbReference>
<dbReference type="SUPFAM" id="SSF103515">
    <property type="entry name" value="Autotransporter"/>
    <property type="match status" value="1"/>
</dbReference>
<evidence type="ECO:0000256" key="2">
    <source>
        <dbReference type="SAM" id="SignalP"/>
    </source>
</evidence>
<evidence type="ECO:0000256" key="1">
    <source>
        <dbReference type="SAM" id="Coils"/>
    </source>
</evidence>
<feature type="domain" description="Autotransporter" evidence="3">
    <location>
        <begin position="489"/>
        <end position="761"/>
    </location>
</feature>
<feature type="coiled-coil region" evidence="1">
    <location>
        <begin position="329"/>
        <end position="366"/>
    </location>
</feature>
<comment type="caution">
    <text evidence="4">The sequence shown here is derived from an EMBL/GenBank/DDBJ whole genome shotgun (WGS) entry which is preliminary data.</text>
</comment>
<keyword evidence="1" id="KW-0175">Coiled coil</keyword>
<name>A0AB36G302_CAMJU</name>
<dbReference type="SMART" id="SM00869">
    <property type="entry name" value="Autotransporter"/>
    <property type="match status" value="1"/>
</dbReference>
<feature type="signal peptide" evidence="2">
    <location>
        <begin position="1"/>
        <end position="25"/>
    </location>
</feature>